<dbReference type="Gene3D" id="3.40.50.2300">
    <property type="match status" value="1"/>
</dbReference>
<keyword evidence="1 6" id="KW-0597">Phosphoprotein</keyword>
<protein>
    <submittedName>
        <fullName evidence="9">LuxR family regulatory protein</fullName>
    </submittedName>
    <submittedName>
        <fullName evidence="10">Transcriptional regulatory protein LuxR/UhpA</fullName>
    </submittedName>
</protein>
<dbReference type="EMBL" id="CP013140">
    <property type="protein sequence ID" value="ALN55363.1"/>
    <property type="molecule type" value="Genomic_DNA"/>
</dbReference>
<dbReference type="GO" id="GO:0000160">
    <property type="term" value="P:phosphorelay signal transduction system"/>
    <property type="evidence" value="ECO:0007669"/>
    <property type="project" value="UniProtKB-KW"/>
</dbReference>
<dbReference type="InterPro" id="IPR001789">
    <property type="entry name" value="Sig_transdc_resp-reg_receiver"/>
</dbReference>
<keyword evidence="4" id="KW-0238">DNA-binding</keyword>
<dbReference type="PROSITE" id="PS50110">
    <property type="entry name" value="RESPONSE_REGULATORY"/>
    <property type="match status" value="1"/>
</dbReference>
<keyword evidence="5" id="KW-0804">Transcription</keyword>
<evidence type="ECO:0000313" key="9">
    <source>
        <dbReference type="EMBL" id="ALN55363.1"/>
    </source>
</evidence>
<feature type="domain" description="HTH luxR-type" evidence="7">
    <location>
        <begin position="141"/>
        <end position="206"/>
    </location>
</feature>
<keyword evidence="3" id="KW-0805">Transcription regulation</keyword>
<keyword evidence="2" id="KW-0902">Two-component regulatory system</keyword>
<name>A0A0S2DA53_LYSEN</name>
<dbReference type="SMART" id="SM00448">
    <property type="entry name" value="REC"/>
    <property type="match status" value="1"/>
</dbReference>
<dbReference type="GO" id="GO:0006355">
    <property type="term" value="P:regulation of DNA-templated transcription"/>
    <property type="evidence" value="ECO:0007669"/>
    <property type="project" value="InterPro"/>
</dbReference>
<evidence type="ECO:0000256" key="3">
    <source>
        <dbReference type="ARBA" id="ARBA00023015"/>
    </source>
</evidence>
<dbReference type="CDD" id="cd06170">
    <property type="entry name" value="LuxR_C_like"/>
    <property type="match status" value="1"/>
</dbReference>
<dbReference type="EMBL" id="CP013140">
    <property type="protein sequence ID" value="ALN60883.1"/>
    <property type="molecule type" value="Genomic_DNA"/>
</dbReference>
<evidence type="ECO:0000256" key="2">
    <source>
        <dbReference type="ARBA" id="ARBA00023012"/>
    </source>
</evidence>
<dbReference type="PATRIC" id="fig|69.6.peg.5463"/>
<dbReference type="GO" id="GO:0003677">
    <property type="term" value="F:DNA binding"/>
    <property type="evidence" value="ECO:0007669"/>
    <property type="project" value="UniProtKB-KW"/>
</dbReference>
<dbReference type="SUPFAM" id="SSF52172">
    <property type="entry name" value="CheY-like"/>
    <property type="match status" value="1"/>
</dbReference>
<evidence type="ECO:0000256" key="1">
    <source>
        <dbReference type="ARBA" id="ARBA00022553"/>
    </source>
</evidence>
<evidence type="ECO:0000256" key="6">
    <source>
        <dbReference type="PROSITE-ProRule" id="PRU00169"/>
    </source>
</evidence>
<dbReference type="PANTHER" id="PTHR43214">
    <property type="entry name" value="TWO-COMPONENT RESPONSE REGULATOR"/>
    <property type="match status" value="1"/>
</dbReference>
<dbReference type="PRINTS" id="PR00038">
    <property type="entry name" value="HTHLUXR"/>
</dbReference>
<dbReference type="STRING" id="69.GLE_0004"/>
<reference evidence="9 11" key="1">
    <citation type="submission" date="2015-11" db="EMBL/GenBank/DDBJ databases">
        <title>Genome sequences of Lysobacter enzymogenes strain C3 and Lysobacter antibioticus ATCC 29479.</title>
        <authorList>
            <person name="Kobayashi D.Y."/>
        </authorList>
    </citation>
    <scope>NUCLEOTIDE SEQUENCE [LARGE SCALE GENOMIC DNA]</scope>
    <source>
        <strain evidence="9 11">C3</strain>
    </source>
</reference>
<evidence type="ECO:0000259" key="7">
    <source>
        <dbReference type="PROSITE" id="PS50043"/>
    </source>
</evidence>
<evidence type="ECO:0000313" key="10">
    <source>
        <dbReference type="EMBL" id="ALN60883.1"/>
    </source>
</evidence>
<dbReference type="InterPro" id="IPR058245">
    <property type="entry name" value="NreC/VraR/RcsB-like_REC"/>
</dbReference>
<dbReference type="InterPro" id="IPR011006">
    <property type="entry name" value="CheY-like_superfamily"/>
</dbReference>
<dbReference type="InterPro" id="IPR000792">
    <property type="entry name" value="Tscrpt_reg_LuxR_C"/>
</dbReference>
<evidence type="ECO:0000313" key="11">
    <source>
        <dbReference type="Proteomes" id="UP000061569"/>
    </source>
</evidence>
<dbReference type="SMART" id="SM00421">
    <property type="entry name" value="HTH_LUXR"/>
    <property type="match status" value="1"/>
</dbReference>
<dbReference type="Pfam" id="PF00072">
    <property type="entry name" value="Response_reg"/>
    <property type="match status" value="1"/>
</dbReference>
<evidence type="ECO:0000259" key="8">
    <source>
        <dbReference type="PROSITE" id="PS50110"/>
    </source>
</evidence>
<gene>
    <name evidence="9" type="ORF">GLE_0004</name>
    <name evidence="10" type="ORF">GLE_5542</name>
</gene>
<dbReference type="KEGG" id="lez:GLE_0004"/>
<dbReference type="SUPFAM" id="SSF46894">
    <property type="entry name" value="C-terminal effector domain of the bipartite response regulators"/>
    <property type="match status" value="1"/>
</dbReference>
<evidence type="ECO:0000256" key="5">
    <source>
        <dbReference type="ARBA" id="ARBA00023163"/>
    </source>
</evidence>
<dbReference type="KEGG" id="lez:GLE_5542"/>
<organism evidence="9 11">
    <name type="scientific">Lysobacter enzymogenes</name>
    <dbReference type="NCBI Taxonomy" id="69"/>
    <lineage>
        <taxon>Bacteria</taxon>
        <taxon>Pseudomonadati</taxon>
        <taxon>Pseudomonadota</taxon>
        <taxon>Gammaproteobacteria</taxon>
        <taxon>Lysobacterales</taxon>
        <taxon>Lysobacteraceae</taxon>
        <taxon>Lysobacter</taxon>
    </lineage>
</organism>
<sequence length="223" mass="24349">MPRTKMIRVFVIDDHPLVRIGMTWVLETQKDFRVVGEATNGKDALAAIARRRVDVVLCDYHLPDMDGLEVTRRLLEAHPDLKVLIVSVLEGGPVPRRLLAAGAMGYVSKARDGSAVVRAVREVAAGHRYLDDALGARVLFETTPFDQLSPRQLEVAMLMVQGKRNAEIALELDLTESTIRTVRAKVMAKLGVQTDIALARLAMDCGLIPPAGDGGAFRSNRSG</sequence>
<dbReference type="InterPro" id="IPR039420">
    <property type="entry name" value="WalR-like"/>
</dbReference>
<dbReference type="AlphaFoldDB" id="A0A0S2DA53"/>
<dbReference type="PROSITE" id="PS50043">
    <property type="entry name" value="HTH_LUXR_2"/>
    <property type="match status" value="1"/>
</dbReference>
<feature type="modified residue" description="4-aspartylphosphate" evidence="6">
    <location>
        <position position="59"/>
    </location>
</feature>
<evidence type="ECO:0000256" key="4">
    <source>
        <dbReference type="ARBA" id="ARBA00023125"/>
    </source>
</evidence>
<proteinExistence type="predicted"/>
<feature type="domain" description="Response regulatory" evidence="8">
    <location>
        <begin position="8"/>
        <end position="124"/>
    </location>
</feature>
<dbReference type="InterPro" id="IPR016032">
    <property type="entry name" value="Sig_transdc_resp-reg_C-effctor"/>
</dbReference>
<accession>A0A0S2DA53</accession>
<dbReference type="Pfam" id="PF00196">
    <property type="entry name" value="GerE"/>
    <property type="match status" value="1"/>
</dbReference>
<dbReference type="CDD" id="cd17535">
    <property type="entry name" value="REC_NarL-like"/>
    <property type="match status" value="1"/>
</dbReference>
<dbReference type="Proteomes" id="UP000061569">
    <property type="component" value="Chromosome"/>
</dbReference>
<dbReference type="PANTHER" id="PTHR43214:SF3">
    <property type="entry name" value="RESPONSE REGULATOR UVRY"/>
    <property type="match status" value="1"/>
</dbReference>